<organism evidence="6 7">
    <name type="scientific">Caballeronia hypogeia</name>
    <dbReference type="NCBI Taxonomy" id="1777140"/>
    <lineage>
        <taxon>Bacteria</taxon>
        <taxon>Pseudomonadati</taxon>
        <taxon>Pseudomonadota</taxon>
        <taxon>Betaproteobacteria</taxon>
        <taxon>Burkholderiales</taxon>
        <taxon>Burkholderiaceae</taxon>
        <taxon>Caballeronia</taxon>
    </lineage>
</organism>
<dbReference type="AlphaFoldDB" id="A0A158C9M4"/>
<protein>
    <submittedName>
        <fullName evidence="6">Toxin HipA</fullName>
    </submittedName>
</protein>
<dbReference type="CDD" id="cd17808">
    <property type="entry name" value="HipA_Ec_like"/>
    <property type="match status" value="1"/>
</dbReference>
<dbReference type="OrthoDB" id="9805913at2"/>
<dbReference type="InterPro" id="IPR012893">
    <property type="entry name" value="HipA-like_C"/>
</dbReference>
<dbReference type="RefSeq" id="WP_061170083.1">
    <property type="nucleotide sequence ID" value="NZ_FCOA02000019.1"/>
</dbReference>
<keyword evidence="7" id="KW-1185">Reference proteome</keyword>
<dbReference type="InterPro" id="IPR017508">
    <property type="entry name" value="HipA_N1"/>
</dbReference>
<keyword evidence="3" id="KW-0418">Kinase</keyword>
<feature type="domain" description="HipA N-terminal subdomain 1" evidence="5">
    <location>
        <begin position="11"/>
        <end position="112"/>
    </location>
</feature>
<dbReference type="Pfam" id="PF13657">
    <property type="entry name" value="Couple_hipA"/>
    <property type="match status" value="1"/>
</dbReference>
<feature type="domain" description="HipA-like C-terminal" evidence="4">
    <location>
        <begin position="158"/>
        <end position="408"/>
    </location>
</feature>
<dbReference type="STRING" id="1777140.AWB79_04997"/>
<evidence type="ECO:0000259" key="5">
    <source>
        <dbReference type="Pfam" id="PF13657"/>
    </source>
</evidence>
<proteinExistence type="inferred from homology"/>
<dbReference type="EMBL" id="FCOA02000019">
    <property type="protein sequence ID" value="SAK79048.1"/>
    <property type="molecule type" value="Genomic_DNA"/>
</dbReference>
<sequence>MAGRRPHSRALSVWANGQRMATWRLPARGAAELVYDNTWIRSREARPLSMSLPIALDGASLKGDAVLNYFDNLLPDSEPIRRRIAQRFQTDSLDAFDLLRAIGRDCVGAVQLLAEDEAPQGVHRIEGTPLAEADIETLLASIAGGTPFGSDDHDDFRISLAGAQEKTALLRRDGRWFKPHGATPTTHILKLPLGLVGNRRADLTTSVENEWLCMRILKAFGVPVANVEIATFGARRVLVVERFDRRLHPDGEWILRLPQEDFCQASALPSHKKYENDGGPGVVDLARILQHSTQAIRDIETLVTSQILFWLLAAPDGHAKNFSIGLLRGGRYRLTPLYDVMSIWPVEGDGANQWSWYKARLAMAIPGKSRHYAFRDVKRRHFNAMALKCGFGESAEPVIRRIIERTPAVIDEVAAQLPGDFPPRVAERIFDGMRRSVAALESMSAE</sequence>
<dbReference type="Pfam" id="PF07804">
    <property type="entry name" value="HipA_C"/>
    <property type="match status" value="1"/>
</dbReference>
<name>A0A158C9M4_9BURK</name>
<dbReference type="InterPro" id="IPR052028">
    <property type="entry name" value="HipA_Ser/Thr_kinase"/>
</dbReference>
<dbReference type="GO" id="GO:0004674">
    <property type="term" value="F:protein serine/threonine kinase activity"/>
    <property type="evidence" value="ECO:0007669"/>
    <property type="project" value="TreeGrafter"/>
</dbReference>
<accession>A0A158C9M4</accession>
<dbReference type="GO" id="GO:0005829">
    <property type="term" value="C:cytosol"/>
    <property type="evidence" value="ECO:0007669"/>
    <property type="project" value="TreeGrafter"/>
</dbReference>
<evidence type="ECO:0000313" key="7">
    <source>
        <dbReference type="Proteomes" id="UP000054851"/>
    </source>
</evidence>
<evidence type="ECO:0000256" key="2">
    <source>
        <dbReference type="ARBA" id="ARBA00022679"/>
    </source>
</evidence>
<dbReference type="Proteomes" id="UP000054851">
    <property type="component" value="Unassembled WGS sequence"/>
</dbReference>
<gene>
    <name evidence="6" type="ORF">AWB79_04997</name>
</gene>
<comment type="caution">
    <text evidence="6">The sequence shown here is derived from an EMBL/GenBank/DDBJ whole genome shotgun (WGS) entry which is preliminary data.</text>
</comment>
<evidence type="ECO:0000313" key="6">
    <source>
        <dbReference type="EMBL" id="SAK79048.1"/>
    </source>
</evidence>
<evidence type="ECO:0000256" key="1">
    <source>
        <dbReference type="ARBA" id="ARBA00010164"/>
    </source>
</evidence>
<dbReference type="PANTHER" id="PTHR37419:SF1">
    <property type="entry name" value="SERINE_THREONINE-PROTEIN KINASE TOXIN HIPA"/>
    <property type="match status" value="1"/>
</dbReference>
<dbReference type="PANTHER" id="PTHR37419">
    <property type="entry name" value="SERINE/THREONINE-PROTEIN KINASE TOXIN HIPA"/>
    <property type="match status" value="1"/>
</dbReference>
<reference evidence="6" key="1">
    <citation type="submission" date="2016-01" db="EMBL/GenBank/DDBJ databases">
        <authorList>
            <person name="Peeters C."/>
        </authorList>
    </citation>
    <scope>NUCLEOTIDE SEQUENCE</scope>
    <source>
        <strain evidence="6">LMG 29322</strain>
    </source>
</reference>
<keyword evidence="2" id="KW-0808">Transferase</keyword>
<evidence type="ECO:0000259" key="4">
    <source>
        <dbReference type="Pfam" id="PF07804"/>
    </source>
</evidence>
<comment type="similarity">
    <text evidence="1">Belongs to the HipA Ser/Thr kinase family.</text>
</comment>
<evidence type="ECO:0000256" key="3">
    <source>
        <dbReference type="ARBA" id="ARBA00022777"/>
    </source>
</evidence>
<dbReference type="NCBIfam" id="TIGR03071">
    <property type="entry name" value="couple_hipA"/>
    <property type="match status" value="1"/>
</dbReference>